<dbReference type="PIRSF" id="PIRSF002741">
    <property type="entry name" value="MppA"/>
    <property type="match status" value="1"/>
</dbReference>
<dbReference type="GO" id="GO:0042597">
    <property type="term" value="C:periplasmic space"/>
    <property type="evidence" value="ECO:0007669"/>
    <property type="project" value="UniProtKB-ARBA"/>
</dbReference>
<dbReference type="PANTHER" id="PTHR30290">
    <property type="entry name" value="PERIPLASMIC BINDING COMPONENT OF ABC TRANSPORTER"/>
    <property type="match status" value="1"/>
</dbReference>
<dbReference type="InterPro" id="IPR039424">
    <property type="entry name" value="SBP_5"/>
</dbReference>
<evidence type="ECO:0000313" key="2">
    <source>
        <dbReference type="EMBL" id="PMC65314.1"/>
    </source>
</evidence>
<dbReference type="Gene3D" id="3.10.105.10">
    <property type="entry name" value="Dipeptide-binding Protein, Domain 3"/>
    <property type="match status" value="1"/>
</dbReference>
<dbReference type="Pfam" id="PF00496">
    <property type="entry name" value="SBP_bac_5"/>
    <property type="match status" value="1"/>
</dbReference>
<accession>A0A2N6T7L4</accession>
<protein>
    <submittedName>
        <fullName evidence="2">Peptide ABC transporter substrate-binding protein</fullName>
    </submittedName>
</protein>
<evidence type="ECO:0000313" key="3">
    <source>
        <dbReference type="Proteomes" id="UP000235836"/>
    </source>
</evidence>
<name>A0A2N6T7L4_9CORY</name>
<reference evidence="2 3" key="1">
    <citation type="submission" date="2017-09" db="EMBL/GenBank/DDBJ databases">
        <title>Bacterial strain isolated from the female urinary microbiota.</title>
        <authorList>
            <person name="Thomas-White K."/>
            <person name="Kumar N."/>
            <person name="Forster S."/>
            <person name="Putonti C."/>
            <person name="Lawley T."/>
            <person name="Wolfe A.J."/>
        </authorList>
    </citation>
    <scope>NUCLEOTIDE SEQUENCE [LARGE SCALE GENOMIC DNA]</scope>
    <source>
        <strain evidence="2 3">UMB0792</strain>
    </source>
</reference>
<dbReference type="Proteomes" id="UP000235836">
    <property type="component" value="Unassembled WGS sequence"/>
</dbReference>
<dbReference type="EMBL" id="PNHG01000001">
    <property type="protein sequence ID" value="PMC65314.1"/>
    <property type="molecule type" value="Genomic_DNA"/>
</dbReference>
<dbReference type="GO" id="GO:0043190">
    <property type="term" value="C:ATP-binding cassette (ABC) transporter complex"/>
    <property type="evidence" value="ECO:0007669"/>
    <property type="project" value="InterPro"/>
</dbReference>
<gene>
    <name evidence="2" type="ORF">CJ203_00015</name>
</gene>
<dbReference type="AlphaFoldDB" id="A0A2N6T7L4"/>
<organism evidence="2 3">
    <name type="scientific">Corynebacterium tuscaniense</name>
    <dbReference type="NCBI Taxonomy" id="302449"/>
    <lineage>
        <taxon>Bacteria</taxon>
        <taxon>Bacillati</taxon>
        <taxon>Actinomycetota</taxon>
        <taxon>Actinomycetes</taxon>
        <taxon>Mycobacteriales</taxon>
        <taxon>Corynebacteriaceae</taxon>
        <taxon>Corynebacterium</taxon>
    </lineage>
</organism>
<dbReference type="GO" id="GO:0015833">
    <property type="term" value="P:peptide transport"/>
    <property type="evidence" value="ECO:0007669"/>
    <property type="project" value="TreeGrafter"/>
</dbReference>
<dbReference type="SUPFAM" id="SSF53850">
    <property type="entry name" value="Periplasmic binding protein-like II"/>
    <property type="match status" value="1"/>
</dbReference>
<feature type="domain" description="Solute-binding protein family 5" evidence="1">
    <location>
        <begin position="85"/>
        <end position="407"/>
    </location>
</feature>
<keyword evidence="3" id="KW-1185">Reference proteome</keyword>
<dbReference type="CDD" id="cd08494">
    <property type="entry name" value="PBP2_NikA_DppA_OppA_like_6"/>
    <property type="match status" value="1"/>
</dbReference>
<evidence type="ECO:0000259" key="1">
    <source>
        <dbReference type="Pfam" id="PF00496"/>
    </source>
</evidence>
<comment type="caution">
    <text evidence="2">The sequence shown here is derived from an EMBL/GenBank/DDBJ whole genome shotgun (WGS) entry which is preliminary data.</text>
</comment>
<dbReference type="Gene3D" id="3.40.190.10">
    <property type="entry name" value="Periplasmic binding protein-like II"/>
    <property type="match status" value="1"/>
</dbReference>
<proteinExistence type="predicted"/>
<dbReference type="InterPro" id="IPR030678">
    <property type="entry name" value="Peptide/Ni-bd"/>
</dbReference>
<sequence>MLMKQHGTTVGVRIGAILSAGLLASCSAGSTSTNIGRIAPGSVIVATTAAPASLDFTTTSGAAIPQALMGNVYETLVRISDAGQPEPFLAKSWDVSDDRLEYTFHLKDGVTFSNGDAFTADTAAFSIRYVLESWTNGLAKQMAPVEHVEVLGPLTLKVRLKAPSNSWLWSMGTLTGAMMTPGGVDTLATNPVGTGPFTVKHFAVGESISFDAREDYWGTPAAQDAAIRYFADAVSSVNALRVGDVDMVWALQAPELLRTLPEAFGVQVGTTNGEVLLSLNNKRAPFDDPTVRQAVAYAIDRGALDDVVWSGLASDTGGAPVPPTDPWAEDKDYYPFDPDTARELLAGREPEVTLTIPSLPYAQDAAELIYSQLKDVGFKVKLETVEFPAVWLSQVLKQGDYQASLIAHVEPRDMQTLFGNPEYYLGYDSASVRKSFALADEGTPEDQVTHMRAAVDTIMADAGALTLVNMPNIVVTAPGVSGVDPNVITDGLVLSHVRKEGTP</sequence>
<dbReference type="GO" id="GO:1904680">
    <property type="term" value="F:peptide transmembrane transporter activity"/>
    <property type="evidence" value="ECO:0007669"/>
    <property type="project" value="TreeGrafter"/>
</dbReference>
<dbReference type="InterPro" id="IPR000914">
    <property type="entry name" value="SBP_5_dom"/>
</dbReference>
<dbReference type="PROSITE" id="PS51257">
    <property type="entry name" value="PROKAR_LIPOPROTEIN"/>
    <property type="match status" value="1"/>
</dbReference>